<feature type="region of interest" description="Disordered" evidence="1">
    <location>
        <begin position="37"/>
        <end position="69"/>
    </location>
</feature>
<dbReference type="PANTHER" id="PTHR31871:SF47">
    <property type="entry name" value="ANGIOTENSIN-CONVERTING ENZYME 2"/>
    <property type="match status" value="1"/>
</dbReference>
<evidence type="ECO:0000313" key="3">
    <source>
        <dbReference type="Proteomes" id="UP000239757"/>
    </source>
</evidence>
<evidence type="ECO:0008006" key="4">
    <source>
        <dbReference type="Google" id="ProtNLM"/>
    </source>
</evidence>
<evidence type="ECO:0000313" key="2">
    <source>
        <dbReference type="EMBL" id="PPR90205.1"/>
    </source>
</evidence>
<dbReference type="EMBL" id="KZ667691">
    <property type="protein sequence ID" value="PPR90205.1"/>
    <property type="molecule type" value="Genomic_DNA"/>
</dbReference>
<dbReference type="PANTHER" id="PTHR31871">
    <property type="entry name" value="OS02G0137100 PROTEIN"/>
    <property type="match status" value="1"/>
</dbReference>
<dbReference type="AlphaFoldDB" id="A0A2P5WGM6"/>
<sequence length="388" mass="41938">MDLVGSISAEQRDAGNWLSVGMKNLQSTQDIKPSAHALHEPKTEQQNNQAADGPLADSGSLSASSNDGRKVSHQDIELVQNLIERCLQLYMTRDEVVKTLLTRARIDPGFTTLVWQKLEEENADFFSAYYVRLKLKKQIILFNHLLEHQYHLMKYPVPPKVPLVPIPNGVHPMPVNNLPMGYPVLQQPPIPASGQPHIDSMGISSCHVVNGVPAPGNFQPMRMNSGNDMVMDNNAGDAIAAVPSTTPMPSMSEMPVSPTSVASSGNFPFTASDMSGMGVDTSVLDSAFTTDVASSVGLQLGPDNGAGNSRDSFRTLDQIQWNFSLTDLTADLSNLGDLGALGNYPGSPFLPSDSEILLDSSEQEDIVEEFFVDSIPGQPCSPSEEEKS</sequence>
<dbReference type="InterPro" id="IPR006476">
    <property type="entry name" value="CHP01589_pln"/>
</dbReference>
<proteinExistence type="predicted"/>
<dbReference type="NCBIfam" id="TIGR01589">
    <property type="entry name" value="A_thal_3526"/>
    <property type="match status" value="1"/>
</dbReference>
<evidence type="ECO:0000256" key="1">
    <source>
        <dbReference type="SAM" id="MobiDB-lite"/>
    </source>
</evidence>
<protein>
    <recommendedName>
        <fullName evidence="4">Angiotensin-converting enzyme 2</fullName>
    </recommendedName>
</protein>
<dbReference type="OrthoDB" id="1620396at2759"/>
<gene>
    <name evidence="2" type="ORF">GOBAR_AA30474</name>
</gene>
<reference evidence="2 3" key="1">
    <citation type="submission" date="2015-01" db="EMBL/GenBank/DDBJ databases">
        <title>Genome of allotetraploid Gossypium barbadense reveals genomic plasticity and fiber elongation in cotton evolution.</title>
        <authorList>
            <person name="Chen X."/>
            <person name="Liu X."/>
            <person name="Zhao B."/>
            <person name="Zheng H."/>
            <person name="Hu Y."/>
            <person name="Lu G."/>
            <person name="Yang C."/>
            <person name="Chen J."/>
            <person name="Shan C."/>
            <person name="Zhang L."/>
            <person name="Zhou Y."/>
            <person name="Wang L."/>
            <person name="Guo W."/>
            <person name="Bai Y."/>
            <person name="Ruan J."/>
            <person name="Shangguan X."/>
            <person name="Mao Y."/>
            <person name="Jiang J."/>
            <person name="Zhu Y."/>
            <person name="Lei J."/>
            <person name="Kang H."/>
            <person name="Chen S."/>
            <person name="He X."/>
            <person name="Wang R."/>
            <person name="Wang Y."/>
            <person name="Chen J."/>
            <person name="Wang L."/>
            <person name="Yu S."/>
            <person name="Wang B."/>
            <person name="Wei J."/>
            <person name="Song S."/>
            <person name="Lu X."/>
            <person name="Gao Z."/>
            <person name="Gu W."/>
            <person name="Deng X."/>
            <person name="Ma D."/>
            <person name="Wang S."/>
            <person name="Liang W."/>
            <person name="Fang L."/>
            <person name="Cai C."/>
            <person name="Zhu X."/>
            <person name="Zhou B."/>
            <person name="Zhang Y."/>
            <person name="Chen Z."/>
            <person name="Xu S."/>
            <person name="Zhu R."/>
            <person name="Wang S."/>
            <person name="Zhang T."/>
            <person name="Zhao G."/>
        </authorList>
    </citation>
    <scope>NUCLEOTIDE SEQUENCE [LARGE SCALE GENOMIC DNA]</scope>
    <source>
        <strain evidence="3">cv. Xinhai21</strain>
        <tissue evidence="2">Leaf</tissue>
    </source>
</reference>
<organism evidence="2 3">
    <name type="scientific">Gossypium barbadense</name>
    <name type="common">Sea Island cotton</name>
    <name type="synonym">Hibiscus barbadensis</name>
    <dbReference type="NCBI Taxonomy" id="3634"/>
    <lineage>
        <taxon>Eukaryota</taxon>
        <taxon>Viridiplantae</taxon>
        <taxon>Streptophyta</taxon>
        <taxon>Embryophyta</taxon>
        <taxon>Tracheophyta</taxon>
        <taxon>Spermatophyta</taxon>
        <taxon>Magnoliopsida</taxon>
        <taxon>eudicotyledons</taxon>
        <taxon>Gunneridae</taxon>
        <taxon>Pentapetalae</taxon>
        <taxon>rosids</taxon>
        <taxon>malvids</taxon>
        <taxon>Malvales</taxon>
        <taxon>Malvaceae</taxon>
        <taxon>Malvoideae</taxon>
        <taxon>Gossypium</taxon>
    </lineage>
</organism>
<name>A0A2P5WGM6_GOSBA</name>
<dbReference type="Pfam" id="PF09713">
    <property type="entry name" value="A_thal_3526"/>
    <property type="match status" value="1"/>
</dbReference>
<accession>A0A2P5WGM6</accession>
<dbReference type="Proteomes" id="UP000239757">
    <property type="component" value="Unassembled WGS sequence"/>
</dbReference>